<organism evidence="1 2">
    <name type="scientific">Caenorhabditis briggsae</name>
    <dbReference type="NCBI Taxonomy" id="6238"/>
    <lineage>
        <taxon>Eukaryota</taxon>
        <taxon>Metazoa</taxon>
        <taxon>Ecdysozoa</taxon>
        <taxon>Nematoda</taxon>
        <taxon>Chromadorea</taxon>
        <taxon>Rhabditida</taxon>
        <taxon>Rhabditina</taxon>
        <taxon>Rhabditomorpha</taxon>
        <taxon>Rhabditoidea</taxon>
        <taxon>Rhabditidae</taxon>
        <taxon>Peloderinae</taxon>
        <taxon>Caenorhabditis</taxon>
    </lineage>
</organism>
<evidence type="ECO:0000313" key="1">
    <source>
        <dbReference type="EMBL" id="ULT83592.1"/>
    </source>
</evidence>
<protein>
    <submittedName>
        <fullName evidence="1">Uncharacterized protein</fullName>
    </submittedName>
</protein>
<gene>
    <name evidence="1" type="ORF">L3Y34_012677</name>
</gene>
<dbReference type="Proteomes" id="UP000827892">
    <property type="component" value="Chromosome X"/>
</dbReference>
<accession>A0AAE8ZZN2</accession>
<reference evidence="1 2" key="1">
    <citation type="submission" date="2022-05" db="EMBL/GenBank/DDBJ databases">
        <title>Chromosome-level reference genomes for two strains of Caenorhabditis briggsae: an improved platform for comparative genomics.</title>
        <authorList>
            <person name="Stevens L."/>
            <person name="Andersen E.C."/>
        </authorList>
    </citation>
    <scope>NUCLEOTIDE SEQUENCE [LARGE SCALE GENOMIC DNA]</scope>
    <source>
        <strain evidence="1">QX1410_ONT</strain>
        <tissue evidence="1">Whole-organism</tissue>
    </source>
</reference>
<name>A0AAE8ZZN2_CAEBR</name>
<dbReference type="PANTHER" id="PTHR38607:SF1">
    <property type="entry name" value="MABP DOMAIN-CONTAINING PROTEIN-RELATED"/>
    <property type="match status" value="1"/>
</dbReference>
<dbReference type="AlphaFoldDB" id="A0AAE8ZZN2"/>
<sequence>MTSENVRYVLAIGVSHTEIESGFIVFPDSEFQEHGVTRVLISDVDCSEDIIGKWMYLKTEKNNLSTTFHPVRTIYDKNPTRIVDGDVQVRASLQLKCVKGSRVFFTHPFFGSVAGNLSRGVSVDRLKTEPELWIQPYLCNGIGWKIADERYQDYFIPSQQNHNITGCLEPYERYWTEGVVTKKFDKVGDTIYYVCSPSSPEGLICLHQKYCPIDVEMVGLHVSVCVDWRHEVKRKVKLIPNKRKTRVTDGEAELQICFQYKETECGKPRMEFQDENHGSIMIWQSMLPNYKENGWYIGWIRHAPCFKMEELWIMSSCHQIEGPFASKLIQDEQATPAAAAAAAAEEKDLEEIAKMKRILAMMIPKVNALLKHEEVVVAMQLANLEEYEELVEIAAKHGSVDPRKK</sequence>
<dbReference type="PANTHER" id="PTHR38607">
    <property type="entry name" value="PROTEIN CBG00180-RELATED"/>
    <property type="match status" value="1"/>
</dbReference>
<proteinExistence type="predicted"/>
<evidence type="ECO:0000313" key="2">
    <source>
        <dbReference type="Proteomes" id="UP000827892"/>
    </source>
</evidence>
<dbReference type="EMBL" id="CP090896">
    <property type="protein sequence ID" value="ULT83592.1"/>
    <property type="molecule type" value="Genomic_DNA"/>
</dbReference>
<dbReference type="KEGG" id="cbr:CBG_00180"/>